<dbReference type="InterPro" id="IPR002110">
    <property type="entry name" value="Ankyrin_rpt"/>
</dbReference>
<protein>
    <submittedName>
        <fullName evidence="2">Uncharacterized protein</fullName>
    </submittedName>
</protein>
<dbReference type="InParanoid" id="A0A1X7TJY0"/>
<evidence type="ECO:0000256" key="1">
    <source>
        <dbReference type="PROSITE-ProRule" id="PRU00023"/>
    </source>
</evidence>
<dbReference type="Pfam" id="PF00023">
    <property type="entry name" value="Ank"/>
    <property type="match status" value="1"/>
</dbReference>
<dbReference type="Gene3D" id="1.25.40.20">
    <property type="entry name" value="Ankyrin repeat-containing domain"/>
    <property type="match status" value="1"/>
</dbReference>
<organism evidence="2">
    <name type="scientific">Amphimedon queenslandica</name>
    <name type="common">Sponge</name>
    <dbReference type="NCBI Taxonomy" id="400682"/>
    <lineage>
        <taxon>Eukaryota</taxon>
        <taxon>Metazoa</taxon>
        <taxon>Porifera</taxon>
        <taxon>Demospongiae</taxon>
        <taxon>Heteroscleromorpha</taxon>
        <taxon>Haplosclerida</taxon>
        <taxon>Niphatidae</taxon>
        <taxon>Amphimedon</taxon>
    </lineage>
</organism>
<dbReference type="PROSITE" id="PS50088">
    <property type="entry name" value="ANK_REPEAT"/>
    <property type="match status" value="1"/>
</dbReference>
<sequence length="36" mass="3742">QGSHSPLSIAAYNSKTEVVRLLLSSGANVDAVDEVN</sequence>
<dbReference type="AlphaFoldDB" id="A0A1X7TJY0"/>
<reference evidence="2" key="1">
    <citation type="submission" date="2017-05" db="UniProtKB">
        <authorList>
            <consortium name="EnsemblMetazoa"/>
        </authorList>
    </citation>
    <scope>IDENTIFICATION</scope>
</reference>
<dbReference type="InterPro" id="IPR036770">
    <property type="entry name" value="Ankyrin_rpt-contain_sf"/>
</dbReference>
<dbReference type="SUPFAM" id="SSF48403">
    <property type="entry name" value="Ankyrin repeat"/>
    <property type="match status" value="1"/>
</dbReference>
<proteinExistence type="predicted"/>
<evidence type="ECO:0000313" key="2">
    <source>
        <dbReference type="EnsemblMetazoa" id="Aqu2.1.14895_001"/>
    </source>
</evidence>
<accession>A0A1X7TJY0</accession>
<keyword evidence="1" id="KW-0040">ANK repeat</keyword>
<feature type="repeat" description="ANK" evidence="1">
    <location>
        <begin position="2"/>
        <end position="34"/>
    </location>
</feature>
<dbReference type="PROSITE" id="PS50297">
    <property type="entry name" value="ANK_REP_REGION"/>
    <property type="match status" value="1"/>
</dbReference>
<name>A0A1X7TJY0_AMPQE</name>
<dbReference type="EnsemblMetazoa" id="Aqu2.1.14895_001">
    <property type="protein sequence ID" value="Aqu2.1.14895_001"/>
    <property type="gene ID" value="Aqu2.1.14895"/>
</dbReference>